<dbReference type="PANTHER" id="PTHR31147">
    <property type="entry name" value="ACYL TRANSFERASE 4"/>
    <property type="match status" value="1"/>
</dbReference>
<evidence type="ECO:0000313" key="4">
    <source>
        <dbReference type="RefSeq" id="XP_022947017.1"/>
    </source>
</evidence>
<dbReference type="KEGG" id="cmos:111451020"/>
<keyword evidence="2" id="KW-0808">Transferase</keyword>
<dbReference type="PANTHER" id="PTHR31147:SF66">
    <property type="entry name" value="OS05G0315700 PROTEIN"/>
    <property type="match status" value="1"/>
</dbReference>
<evidence type="ECO:0000256" key="1">
    <source>
        <dbReference type="ARBA" id="ARBA00009861"/>
    </source>
</evidence>
<keyword evidence="3" id="KW-1185">Reference proteome</keyword>
<evidence type="ECO:0000256" key="2">
    <source>
        <dbReference type="ARBA" id="ARBA00022679"/>
    </source>
</evidence>
<dbReference type="GO" id="GO:0016740">
    <property type="term" value="F:transferase activity"/>
    <property type="evidence" value="ECO:0007669"/>
    <property type="project" value="UniProtKB-KW"/>
</dbReference>
<organism evidence="3 4">
    <name type="scientific">Cucurbita moschata</name>
    <name type="common">Winter crookneck squash</name>
    <name type="synonym">Cucurbita pepo var. moschata</name>
    <dbReference type="NCBI Taxonomy" id="3662"/>
    <lineage>
        <taxon>Eukaryota</taxon>
        <taxon>Viridiplantae</taxon>
        <taxon>Streptophyta</taxon>
        <taxon>Embryophyta</taxon>
        <taxon>Tracheophyta</taxon>
        <taxon>Spermatophyta</taxon>
        <taxon>Magnoliopsida</taxon>
        <taxon>eudicotyledons</taxon>
        <taxon>Gunneridae</taxon>
        <taxon>Pentapetalae</taxon>
        <taxon>rosids</taxon>
        <taxon>fabids</taxon>
        <taxon>Cucurbitales</taxon>
        <taxon>Cucurbitaceae</taxon>
        <taxon>Cucurbiteae</taxon>
        <taxon>Cucurbita</taxon>
    </lineage>
</organism>
<dbReference type="Proteomes" id="UP000504609">
    <property type="component" value="Unplaced"/>
</dbReference>
<dbReference type="Pfam" id="PF02458">
    <property type="entry name" value="Transferase"/>
    <property type="match status" value="1"/>
</dbReference>
<gene>
    <name evidence="4" type="primary">LOC111451020</name>
</gene>
<sequence length="499" mass="55679">MKGHLLFNHTSFCYKYNNFPPTAQNINALKQEFLLTRFFLMAMSSKNDFVFQVRRCQPELVAPAKPTPYVFKQLSDIDDQQGFRFQVPMIFFYPHNPGADGRDPVDVIRKALAETLVFYYPFAGRLREGPGRKLFVECTGEGVLFIEADADATLEQFGDAIYPPFACLEDVLYNVPNSDGIIDCPLCLFQVTRLKCGGFILAIRLNHTMADAFGMFQFMNAVAEIARGSVAPSILPVWQRALLIARDPPTITHNHHEYDQVVDTEGIVVPLKDMAHRSAIFRPSDISGIRKTLPTHLHCCSSFDLITACLWRTRTKALQPDPNEEMRLLCAVNLRTKSKSLPLGYYGNAFSCPAALATAGDLCMNPLGYAVELVRKAKNEGTEEYMKSVADLMVIKGRPNVTAVRSLAVSDVRKARMDEVDFGWGNAIFGGPAMGGAATVPGLTCFYMRFKNNKGEEGIVVPFSLPAPAMERFVLELEDLFKMIPTNEAKNSYTCQKQT</sequence>
<evidence type="ECO:0000313" key="3">
    <source>
        <dbReference type="Proteomes" id="UP000504609"/>
    </source>
</evidence>
<dbReference type="InterPro" id="IPR050898">
    <property type="entry name" value="Plant_acyltransferase"/>
</dbReference>
<dbReference type="RefSeq" id="XP_022947017.1">
    <property type="nucleotide sequence ID" value="XM_023091249.1"/>
</dbReference>
<dbReference type="AlphaFoldDB" id="A0A6J1G5A6"/>
<dbReference type="Gene3D" id="3.30.559.10">
    <property type="entry name" value="Chloramphenicol acetyltransferase-like domain"/>
    <property type="match status" value="2"/>
</dbReference>
<dbReference type="InterPro" id="IPR023213">
    <property type="entry name" value="CAT-like_dom_sf"/>
</dbReference>
<proteinExistence type="inferred from homology"/>
<accession>A0A6J1G5A6</accession>
<reference evidence="4" key="1">
    <citation type="submission" date="2025-08" db="UniProtKB">
        <authorList>
            <consortium name="RefSeq"/>
        </authorList>
    </citation>
    <scope>IDENTIFICATION</scope>
    <source>
        <tissue evidence="4">Young leaves</tissue>
    </source>
</reference>
<protein>
    <submittedName>
        <fullName evidence="4">Benzyl alcohol O-benzoyltransferase-like</fullName>
    </submittedName>
</protein>
<dbReference type="GeneID" id="111451020"/>
<name>A0A6J1G5A6_CUCMO</name>
<comment type="similarity">
    <text evidence="1">Belongs to the plant acyltransferase family.</text>
</comment>